<evidence type="ECO:0000256" key="2">
    <source>
        <dbReference type="ARBA" id="ARBA00005019"/>
    </source>
</evidence>
<dbReference type="RefSeq" id="WP_238746735.1">
    <property type="nucleotide sequence ID" value="NZ_JAKOOW010000023.1"/>
</dbReference>
<dbReference type="Proteomes" id="UP001298424">
    <property type="component" value="Unassembled WGS sequence"/>
</dbReference>
<evidence type="ECO:0000256" key="4">
    <source>
        <dbReference type="ARBA" id="ARBA00022642"/>
    </source>
</evidence>
<comment type="similarity">
    <text evidence="3 11">Belongs to the NadD family.</text>
</comment>
<keyword evidence="14" id="KW-1185">Reference proteome</keyword>
<keyword evidence="7 11" id="KW-0547">Nucleotide-binding</keyword>
<comment type="caution">
    <text evidence="13">The sequence shown here is derived from an EMBL/GenBank/DDBJ whole genome shotgun (WGS) entry which is preliminary data.</text>
</comment>
<keyword evidence="6 11" id="KW-0548">Nucleotidyltransferase</keyword>
<evidence type="ECO:0000256" key="10">
    <source>
        <dbReference type="ARBA" id="ARBA00048721"/>
    </source>
</evidence>
<evidence type="ECO:0000256" key="6">
    <source>
        <dbReference type="ARBA" id="ARBA00022695"/>
    </source>
</evidence>
<keyword evidence="9 11" id="KW-0520">NAD</keyword>
<dbReference type="InterPro" id="IPR005248">
    <property type="entry name" value="NadD/NMNAT"/>
</dbReference>
<comment type="pathway">
    <text evidence="2 11">Cofactor biosynthesis; NAD(+) biosynthesis; deamido-NAD(+) from nicotinate D-ribonucleotide: step 1/1.</text>
</comment>
<evidence type="ECO:0000256" key="8">
    <source>
        <dbReference type="ARBA" id="ARBA00022840"/>
    </source>
</evidence>
<evidence type="ECO:0000313" key="13">
    <source>
        <dbReference type="EMBL" id="MCG6504026.1"/>
    </source>
</evidence>
<feature type="domain" description="Cytidyltransferase-like" evidence="12">
    <location>
        <begin position="12"/>
        <end position="179"/>
    </location>
</feature>
<keyword evidence="5 11" id="KW-0808">Transferase</keyword>
<dbReference type="GO" id="GO:0016779">
    <property type="term" value="F:nucleotidyltransferase activity"/>
    <property type="evidence" value="ECO:0007669"/>
    <property type="project" value="UniProtKB-KW"/>
</dbReference>
<evidence type="ECO:0000313" key="14">
    <source>
        <dbReference type="Proteomes" id="UP001298424"/>
    </source>
</evidence>
<evidence type="ECO:0000256" key="7">
    <source>
        <dbReference type="ARBA" id="ARBA00022741"/>
    </source>
</evidence>
<protein>
    <recommendedName>
        <fullName evidence="11">Probable nicotinate-nucleotide adenylyltransferase</fullName>
        <ecNumber evidence="11">2.7.7.18</ecNumber>
    </recommendedName>
    <alternativeName>
        <fullName evidence="11">Deamido-NAD(+) diphosphorylase</fullName>
    </alternativeName>
    <alternativeName>
        <fullName evidence="11">Deamido-NAD(+) pyrophosphorylase</fullName>
    </alternativeName>
    <alternativeName>
        <fullName evidence="11">Nicotinate mononucleotide adenylyltransferase</fullName>
        <shortName evidence="11">NaMN adenylyltransferase</shortName>
    </alternativeName>
</protein>
<dbReference type="EMBL" id="JAKOOW010000023">
    <property type="protein sequence ID" value="MCG6504026.1"/>
    <property type="molecule type" value="Genomic_DNA"/>
</dbReference>
<dbReference type="CDD" id="cd02165">
    <property type="entry name" value="NMNAT"/>
    <property type="match status" value="1"/>
</dbReference>
<name>A0ABS9NPI5_9NEIS</name>
<dbReference type="Pfam" id="PF01467">
    <property type="entry name" value="CTP_transf_like"/>
    <property type="match status" value="1"/>
</dbReference>
<dbReference type="SUPFAM" id="SSF52374">
    <property type="entry name" value="Nucleotidylyl transferase"/>
    <property type="match status" value="1"/>
</dbReference>
<comment type="function">
    <text evidence="1 11">Catalyzes the reversible adenylation of nicotinate mononucleotide (NaMN) to nicotinic acid adenine dinucleotide (NaAD).</text>
</comment>
<dbReference type="Gene3D" id="3.40.50.620">
    <property type="entry name" value="HUPs"/>
    <property type="match status" value="1"/>
</dbReference>
<dbReference type="NCBIfam" id="NF000840">
    <property type="entry name" value="PRK00071.1-3"/>
    <property type="match status" value="1"/>
</dbReference>
<gene>
    <name evidence="11 13" type="primary">nadD</name>
    <name evidence="13" type="ORF">MB824_05900</name>
</gene>
<evidence type="ECO:0000256" key="5">
    <source>
        <dbReference type="ARBA" id="ARBA00022679"/>
    </source>
</evidence>
<evidence type="ECO:0000256" key="3">
    <source>
        <dbReference type="ARBA" id="ARBA00009014"/>
    </source>
</evidence>
<dbReference type="InterPro" id="IPR014729">
    <property type="entry name" value="Rossmann-like_a/b/a_fold"/>
</dbReference>
<evidence type="ECO:0000256" key="1">
    <source>
        <dbReference type="ARBA" id="ARBA00002324"/>
    </source>
</evidence>
<evidence type="ECO:0000259" key="12">
    <source>
        <dbReference type="Pfam" id="PF01467"/>
    </source>
</evidence>
<sequence length="208" mass="22472">MTFPSRRPAIGLFGGSFDPVHNGHLHIARAFADELALDTVIFLPAGDPYHKGGSRTDARHRLAMAQLAAQADPRFAVSDCDIVRRGATYSSDTAAIFRQNFPAADLWWLLGADSLNTLHTWKNWRQFADTVNIAVARRADGGTAPDAERAAWQRQAEAAGSLKTLSAPLHPASSTDIRRALAGGGDAGALLPPEVAAYIRRHRLYHAA</sequence>
<dbReference type="HAMAP" id="MF_00244">
    <property type="entry name" value="NaMN_adenylyltr"/>
    <property type="match status" value="1"/>
</dbReference>
<evidence type="ECO:0000256" key="9">
    <source>
        <dbReference type="ARBA" id="ARBA00023027"/>
    </source>
</evidence>
<dbReference type="PANTHER" id="PTHR39321">
    <property type="entry name" value="NICOTINATE-NUCLEOTIDE ADENYLYLTRANSFERASE-RELATED"/>
    <property type="match status" value="1"/>
</dbReference>
<organism evidence="13 14">
    <name type="scientific">Kingella pumchi</name>
    <dbReference type="NCBI Taxonomy" id="2779506"/>
    <lineage>
        <taxon>Bacteria</taxon>
        <taxon>Pseudomonadati</taxon>
        <taxon>Pseudomonadota</taxon>
        <taxon>Betaproteobacteria</taxon>
        <taxon>Neisseriales</taxon>
        <taxon>Neisseriaceae</taxon>
        <taxon>Kingella</taxon>
    </lineage>
</organism>
<keyword evidence="4 11" id="KW-0662">Pyridine nucleotide biosynthesis</keyword>
<keyword evidence="8 11" id="KW-0067">ATP-binding</keyword>
<dbReference type="PANTHER" id="PTHR39321:SF3">
    <property type="entry name" value="PHOSPHOPANTETHEINE ADENYLYLTRANSFERASE"/>
    <property type="match status" value="1"/>
</dbReference>
<proteinExistence type="inferred from homology"/>
<reference evidence="13 14" key="1">
    <citation type="submission" date="2022-02" db="EMBL/GenBank/DDBJ databases">
        <title>Genome sequence data of Kingella unionensis sp. nov. strain CICC 24913 (CCUG 75125).</title>
        <authorList>
            <person name="Xiao M."/>
        </authorList>
    </citation>
    <scope>NUCLEOTIDE SEQUENCE [LARGE SCALE GENOMIC DNA]</scope>
    <source>
        <strain evidence="13 14">CICC 24913</strain>
    </source>
</reference>
<dbReference type="EC" id="2.7.7.18" evidence="11"/>
<accession>A0ABS9NPI5</accession>
<evidence type="ECO:0000256" key="11">
    <source>
        <dbReference type="HAMAP-Rule" id="MF_00244"/>
    </source>
</evidence>
<comment type="catalytic activity">
    <reaction evidence="10 11">
        <text>nicotinate beta-D-ribonucleotide + ATP + H(+) = deamido-NAD(+) + diphosphate</text>
        <dbReference type="Rhea" id="RHEA:22860"/>
        <dbReference type="ChEBI" id="CHEBI:15378"/>
        <dbReference type="ChEBI" id="CHEBI:30616"/>
        <dbReference type="ChEBI" id="CHEBI:33019"/>
        <dbReference type="ChEBI" id="CHEBI:57502"/>
        <dbReference type="ChEBI" id="CHEBI:58437"/>
        <dbReference type="EC" id="2.7.7.18"/>
    </reaction>
</comment>
<dbReference type="NCBIfam" id="TIGR00482">
    <property type="entry name" value="nicotinate (nicotinamide) nucleotide adenylyltransferase"/>
    <property type="match status" value="1"/>
</dbReference>
<dbReference type="NCBIfam" id="TIGR00125">
    <property type="entry name" value="cyt_tran_rel"/>
    <property type="match status" value="1"/>
</dbReference>
<dbReference type="InterPro" id="IPR004821">
    <property type="entry name" value="Cyt_trans-like"/>
</dbReference>